<gene>
    <name evidence="1" type="ORF">ODALV1_LOCUS17601</name>
</gene>
<proteinExistence type="predicted"/>
<protein>
    <submittedName>
        <fullName evidence="1">Uncharacterized protein</fullName>
    </submittedName>
</protein>
<comment type="caution">
    <text evidence="1">The sequence shown here is derived from an EMBL/GenBank/DDBJ whole genome shotgun (WGS) entry which is preliminary data.</text>
</comment>
<sequence>MIPALSRLFRIKHFIDLWKLTKSPRIVPLSITSATYTLRKSCNRRKSSLEYSSPLQSSQPSENQREIQGSRVCKKWRSQVDENVSFHTCLCDGNYDEVSRRLGTFCCVTSIWIDDYSKTDIPVHNLTSLKNLTVNGTVHKLALTELLSKAHLPKPNLPSTFCGPWNRKHNH</sequence>
<dbReference type="Proteomes" id="UP001642540">
    <property type="component" value="Unassembled WGS sequence"/>
</dbReference>
<keyword evidence="2" id="KW-1185">Reference proteome</keyword>
<evidence type="ECO:0000313" key="1">
    <source>
        <dbReference type="EMBL" id="CAL8117255.1"/>
    </source>
</evidence>
<organism evidence="1 2">
    <name type="scientific">Orchesella dallaii</name>
    <dbReference type="NCBI Taxonomy" id="48710"/>
    <lineage>
        <taxon>Eukaryota</taxon>
        <taxon>Metazoa</taxon>
        <taxon>Ecdysozoa</taxon>
        <taxon>Arthropoda</taxon>
        <taxon>Hexapoda</taxon>
        <taxon>Collembola</taxon>
        <taxon>Entomobryomorpha</taxon>
        <taxon>Entomobryoidea</taxon>
        <taxon>Orchesellidae</taxon>
        <taxon>Orchesellinae</taxon>
        <taxon>Orchesella</taxon>
    </lineage>
</organism>
<evidence type="ECO:0000313" key="2">
    <source>
        <dbReference type="Proteomes" id="UP001642540"/>
    </source>
</evidence>
<dbReference type="EMBL" id="CAXLJM020000054">
    <property type="protein sequence ID" value="CAL8117255.1"/>
    <property type="molecule type" value="Genomic_DNA"/>
</dbReference>
<accession>A0ABP1R889</accession>
<name>A0ABP1R889_9HEXA</name>
<reference evidence="1 2" key="1">
    <citation type="submission" date="2024-08" db="EMBL/GenBank/DDBJ databases">
        <authorList>
            <person name="Cucini C."/>
            <person name="Frati F."/>
        </authorList>
    </citation>
    <scope>NUCLEOTIDE SEQUENCE [LARGE SCALE GENOMIC DNA]</scope>
</reference>